<geneLocation type="plasmid" evidence="1 2">
    <name>pCBJ</name>
</geneLocation>
<proteinExistence type="predicted"/>
<sequence length="215" mass="23834">MSDNRYSKARYIRDTNLGLLGDPTYRCCEIEVYNPDNINIAINGTIKFICDLYDMNEASCGNPNNANNGTIETNTSAMCKISTPTNPGSRKGIILDLGDIYEIKNINVRHSWKNAEVYIQNVVEISTDGLNWIVVQDSSIFGDYTETEDGLNIEVPYGIGSVNGDGGTANIPGKTIITSSSKPINKNIIWFEITNMSVTGRNKKDTVNKKYKLKM</sequence>
<gene>
    <name evidence="1" type="ORF">U729_3140</name>
</gene>
<dbReference type="Gene3D" id="2.60.120.260">
    <property type="entry name" value="Galactose-binding domain-like"/>
    <property type="match status" value="1"/>
</dbReference>
<evidence type="ECO:0000313" key="1">
    <source>
        <dbReference type="EMBL" id="AIY85365.1"/>
    </source>
</evidence>
<dbReference type="SUPFAM" id="SSF49785">
    <property type="entry name" value="Galactose-binding domain-like"/>
    <property type="match status" value="1"/>
</dbReference>
<dbReference type="EMBL" id="CP006906">
    <property type="protein sequence ID" value="AIY85365.1"/>
    <property type="molecule type" value="Genomic_DNA"/>
</dbReference>
<accession>A0A0A7G2X3</accession>
<dbReference type="Proteomes" id="UP000030635">
    <property type="component" value="Plasmid pCBJ"/>
</dbReference>
<dbReference type="KEGG" id="cbv:U729_3140"/>
<dbReference type="HOGENOM" id="CLU_1281326_0_0_9"/>
<dbReference type="RefSeq" id="WP_040113637.1">
    <property type="nucleotide sequence ID" value="NZ_CP006906.1"/>
</dbReference>
<dbReference type="AlphaFoldDB" id="A0A0A7G2X3"/>
<reference evidence="1 2" key="1">
    <citation type="journal article" date="2015" name="Infect. Genet. Evol.">
        <title>Genomic sequences of six botulinum neurotoxin-producing strains representing three clostridial species illustrate the mobility and diversity of botulinum neurotoxin genes.</title>
        <authorList>
            <person name="Smith T.J."/>
            <person name="Hill K.K."/>
            <person name="Xie G."/>
            <person name="Foley B.T."/>
            <person name="Williamson C.H."/>
            <person name="Foster J.T."/>
            <person name="Johnson S.L."/>
            <person name="Chertkov O."/>
            <person name="Teshima H."/>
            <person name="Gibbons H.S."/>
            <person name="Johnsky L.A."/>
            <person name="Karavis M.A."/>
            <person name="Smith L.A."/>
        </authorList>
    </citation>
    <scope>NUCLEOTIDE SEQUENCE [LARGE SCALE GENOMIC DNA]</scope>
    <source>
        <strain evidence="1">Sullivan</strain>
        <plasmid evidence="2">Plasmid pCBJ</plasmid>
    </source>
</reference>
<dbReference type="OrthoDB" id="5090100at2"/>
<evidence type="ECO:0008006" key="3">
    <source>
        <dbReference type="Google" id="ProtNLM"/>
    </source>
</evidence>
<evidence type="ECO:0000313" key="2">
    <source>
        <dbReference type="Proteomes" id="UP000030635"/>
    </source>
</evidence>
<keyword evidence="2" id="KW-1185">Reference proteome</keyword>
<protein>
    <recommendedName>
        <fullName evidence="3">F5/8 type C domain-containing protein</fullName>
    </recommendedName>
</protein>
<organism evidence="1 2">
    <name type="scientific">Clostridium baratii str. Sullivan</name>
    <dbReference type="NCBI Taxonomy" id="1415775"/>
    <lineage>
        <taxon>Bacteria</taxon>
        <taxon>Bacillati</taxon>
        <taxon>Bacillota</taxon>
        <taxon>Clostridia</taxon>
        <taxon>Eubacteriales</taxon>
        <taxon>Clostridiaceae</taxon>
        <taxon>Clostridium</taxon>
    </lineage>
</organism>
<dbReference type="InterPro" id="IPR008979">
    <property type="entry name" value="Galactose-bd-like_sf"/>
</dbReference>
<name>A0A0A7G2X3_9CLOT</name>
<keyword evidence="1" id="KW-0614">Plasmid</keyword>